<dbReference type="Gene3D" id="2.40.10.220">
    <property type="entry name" value="predicted glycosyltransferase like domains"/>
    <property type="match status" value="1"/>
</dbReference>
<protein>
    <recommendedName>
        <fullName evidence="1">PilZ domain-containing protein</fullName>
    </recommendedName>
</protein>
<organism evidence="2">
    <name type="scientific">marine sediment metagenome</name>
    <dbReference type="NCBI Taxonomy" id="412755"/>
    <lineage>
        <taxon>unclassified sequences</taxon>
        <taxon>metagenomes</taxon>
        <taxon>ecological metagenomes</taxon>
    </lineage>
</organism>
<proteinExistence type="predicted"/>
<dbReference type="EMBL" id="BARS01038158">
    <property type="protein sequence ID" value="GAG19403.1"/>
    <property type="molecule type" value="Genomic_DNA"/>
</dbReference>
<dbReference type="GO" id="GO:0035438">
    <property type="term" value="F:cyclic-di-GMP binding"/>
    <property type="evidence" value="ECO:0007669"/>
    <property type="project" value="InterPro"/>
</dbReference>
<dbReference type="AlphaFoldDB" id="X0W453"/>
<dbReference type="Pfam" id="PF07238">
    <property type="entry name" value="PilZ"/>
    <property type="match status" value="1"/>
</dbReference>
<name>X0W453_9ZZZZ</name>
<gene>
    <name evidence="2" type="ORF">S01H1_58410</name>
</gene>
<comment type="caution">
    <text evidence="2">The sequence shown here is derived from an EMBL/GenBank/DDBJ whole genome shotgun (WGS) entry which is preliminary data.</text>
</comment>
<evidence type="ECO:0000259" key="1">
    <source>
        <dbReference type="Pfam" id="PF07238"/>
    </source>
</evidence>
<dbReference type="SUPFAM" id="SSF141371">
    <property type="entry name" value="PilZ domain-like"/>
    <property type="match status" value="1"/>
</dbReference>
<reference evidence="2" key="1">
    <citation type="journal article" date="2014" name="Front. Microbiol.">
        <title>High frequency of phylogenetically diverse reductive dehalogenase-homologous genes in deep subseafloor sedimentary metagenomes.</title>
        <authorList>
            <person name="Kawai M."/>
            <person name="Futagami T."/>
            <person name="Toyoda A."/>
            <person name="Takaki Y."/>
            <person name="Nishi S."/>
            <person name="Hori S."/>
            <person name="Arai W."/>
            <person name="Tsubouchi T."/>
            <person name="Morono Y."/>
            <person name="Uchiyama I."/>
            <person name="Ito T."/>
            <person name="Fujiyama A."/>
            <person name="Inagaki F."/>
            <person name="Takami H."/>
        </authorList>
    </citation>
    <scope>NUCLEOTIDE SEQUENCE</scope>
    <source>
        <strain evidence="2">Expedition CK06-06</strain>
    </source>
</reference>
<sequence length="124" mass="14543">MNALKTYTPERRKSIRIPFWSILRYRIRDEVQTRRNNDVTYGNSLNLSVGGLCFETFEQIPIGAHLVLTLALPMYPLRKLKIEGEVLRCEKINLTDLYTIALSFKDVNDTDRFAFAEFIEHFLK</sequence>
<evidence type="ECO:0000313" key="2">
    <source>
        <dbReference type="EMBL" id="GAG19403.1"/>
    </source>
</evidence>
<feature type="domain" description="PilZ" evidence="1">
    <location>
        <begin position="10"/>
        <end position="118"/>
    </location>
</feature>
<dbReference type="InterPro" id="IPR009875">
    <property type="entry name" value="PilZ_domain"/>
</dbReference>
<accession>X0W453</accession>